<dbReference type="AlphaFoldDB" id="I6V159"/>
<reference evidence="3 4" key="1">
    <citation type="journal article" date="2012" name="J. Bacteriol.">
        <title>Genome Sequencing of a Genetically-Tractable Pyrococcus furiosus Strain Reveals a Highly Dynamic Genome.</title>
        <authorList>
            <person name="Bridger S.L."/>
            <person name="Lancaster W.A."/>
            <person name="Poole F.L.II."/>
            <person name="Schut G.J."/>
            <person name="Adams M.W."/>
        </authorList>
    </citation>
    <scope>NUCLEOTIDE SEQUENCE [LARGE SCALE GENOMIC DNA]</scope>
    <source>
        <strain evidence="3 4">COM1</strain>
    </source>
</reference>
<dbReference type="Proteomes" id="UP000006216">
    <property type="component" value="Chromosome"/>
</dbReference>
<dbReference type="EMBL" id="CP003685">
    <property type="protein sequence ID" value="AFN03773.1"/>
    <property type="molecule type" value="Genomic_DNA"/>
</dbReference>
<dbReference type="Gene3D" id="3.10.620.30">
    <property type="match status" value="1"/>
</dbReference>
<dbReference type="GeneID" id="13301584"/>
<dbReference type="SUPFAM" id="SSF54001">
    <property type="entry name" value="Cysteine proteinases"/>
    <property type="match status" value="1"/>
</dbReference>
<evidence type="ECO:0000256" key="1">
    <source>
        <dbReference type="ARBA" id="ARBA00007458"/>
    </source>
</evidence>
<dbReference type="PATRIC" id="fig|1185654.4.peg.840"/>
<gene>
    <name evidence="3" type="ORF">PFC_04120</name>
</gene>
<dbReference type="Pfam" id="PF04473">
    <property type="entry name" value="DUF553"/>
    <property type="match status" value="1"/>
</dbReference>
<dbReference type="HOGENOM" id="CLU_045499_0_0_2"/>
<evidence type="ECO:0000313" key="3">
    <source>
        <dbReference type="EMBL" id="AFN03773.1"/>
    </source>
</evidence>
<dbReference type="KEGG" id="pfi:PFC_04120"/>
<feature type="domain" description="Transglutaminase-like" evidence="2">
    <location>
        <begin position="54"/>
        <end position="183"/>
    </location>
</feature>
<dbReference type="PROSITE" id="PS51257">
    <property type="entry name" value="PROKAR_LIPOPROTEIN"/>
    <property type="match status" value="1"/>
</dbReference>
<name>I6V159_9EURY</name>
<proteinExistence type="inferred from homology"/>
<sequence>MRVPLLILLFLVLTSGCIAPSTPSFTQTPTCLEQEKDLNKAIKCYLEDPREIKALTNLSKSLKGPNEEWTIWNILKWEEENLKYDDNKPTNYILRPSEFLVKRKGVCTDYTVLTLGLLLTLNYSQVGFMIVHYAESTTLHSTAIANVSGTLFVLDQKLPPLDLGSYIVESGKAGKLITQGELYYVSKSNGSIIIEGPTILGANDFIRQDYKIDEQELKSIEIALKTMIAQRSKLSQVYELKYSLPRGFKERRAWILKIPRFRVIYNPIFKEQYLETIIYHILEDEEIKEHIKTARGFYLEVTMEQEDLIIKFYLAK</sequence>
<protein>
    <recommendedName>
        <fullName evidence="2">Transglutaminase-like domain-containing protein</fullName>
    </recommendedName>
</protein>
<evidence type="ECO:0000313" key="4">
    <source>
        <dbReference type="Proteomes" id="UP000006216"/>
    </source>
</evidence>
<organism evidence="4">
    <name type="scientific">Pyrococcus furiosus COM1</name>
    <dbReference type="NCBI Taxonomy" id="1185654"/>
    <lineage>
        <taxon>Archaea</taxon>
        <taxon>Methanobacteriati</taxon>
        <taxon>Methanobacteriota</taxon>
        <taxon>Thermococci</taxon>
        <taxon>Thermococcales</taxon>
        <taxon>Thermococcaceae</taxon>
        <taxon>Pyrococcus</taxon>
    </lineage>
</organism>
<comment type="similarity">
    <text evidence="1">Belongs to the UPF0252 family.</text>
</comment>
<dbReference type="InterPro" id="IPR007562">
    <property type="entry name" value="Transglutaminase-like_domain"/>
</dbReference>
<accession>I6V159</accession>
<dbReference type="InterPro" id="IPR038765">
    <property type="entry name" value="Papain-like_cys_pep_sf"/>
</dbReference>
<dbReference type="RefSeq" id="WP_014835298.1">
    <property type="nucleotide sequence ID" value="NC_018092.1"/>
</dbReference>
<evidence type="ECO:0000259" key="2">
    <source>
        <dbReference type="Pfam" id="PF04473"/>
    </source>
</evidence>